<reference evidence="6" key="3">
    <citation type="submission" date="2018-08" db="EMBL/GenBank/DDBJ databases">
        <title>Leveraging single-cell genomics to expand the Fungal Tree of Life.</title>
        <authorList>
            <consortium name="DOE Joint Genome Institute"/>
            <person name="Ahrendt S.R."/>
            <person name="Quandt C.A."/>
            <person name="Ciobanu D."/>
            <person name="Clum A."/>
            <person name="Salamov A."/>
            <person name="Andreopoulos B."/>
            <person name="Cheng J.-F."/>
            <person name="Woyke T."/>
            <person name="Pelin A."/>
            <person name="Henrissat B."/>
            <person name="Reynolds N."/>
            <person name="Benny G.L."/>
            <person name="Smith M.E."/>
            <person name="James T.Y."/>
            <person name="Grigoriev I.V."/>
        </authorList>
    </citation>
    <scope>NUCLEOTIDE SEQUENCE</scope>
    <source>
        <strain evidence="6">CSF55</strain>
    </source>
</reference>
<evidence type="ECO:0000313" key="5">
    <source>
        <dbReference type="EMBL" id="EPZ31906.1"/>
    </source>
</evidence>
<dbReference type="Pfam" id="PF00076">
    <property type="entry name" value="RRM_1"/>
    <property type="match status" value="1"/>
</dbReference>
<dbReference type="EMBL" id="KE561203">
    <property type="protein sequence ID" value="EPZ31906.1"/>
    <property type="molecule type" value="Genomic_DNA"/>
</dbReference>
<dbReference type="Pfam" id="PF05180">
    <property type="entry name" value="zf-DNL"/>
    <property type="match status" value="1"/>
</dbReference>
<dbReference type="EMBL" id="ML004989">
    <property type="protein sequence ID" value="RKP21090.1"/>
    <property type="molecule type" value="Genomic_DNA"/>
</dbReference>
<dbReference type="OrthoDB" id="272703at2759"/>
<evidence type="ECO:0000313" key="7">
    <source>
        <dbReference type="Proteomes" id="UP000030755"/>
    </source>
</evidence>
<protein>
    <submittedName>
        <fullName evidence="5">Cleavage stimulation factor subunit 2, hinge domain-containing protein</fullName>
    </submittedName>
</protein>
<dbReference type="InterPro" id="IPR012677">
    <property type="entry name" value="Nucleotide-bd_a/b_plait_sf"/>
</dbReference>
<dbReference type="Gene3D" id="1.25.40.630">
    <property type="match status" value="1"/>
</dbReference>
<organism evidence="5 7">
    <name type="scientific">Rozella allomycis (strain CSF55)</name>
    <dbReference type="NCBI Taxonomy" id="988480"/>
    <lineage>
        <taxon>Eukaryota</taxon>
        <taxon>Fungi</taxon>
        <taxon>Fungi incertae sedis</taxon>
        <taxon>Cryptomycota</taxon>
        <taxon>Cryptomycota incertae sedis</taxon>
        <taxon>Rozella</taxon>
    </lineage>
</organism>
<feature type="domain" description="RRM" evidence="3">
    <location>
        <begin position="8"/>
        <end position="85"/>
    </location>
</feature>
<dbReference type="SUPFAM" id="SSF54928">
    <property type="entry name" value="RNA-binding domain, RBD"/>
    <property type="match status" value="1"/>
</dbReference>
<dbReference type="Proteomes" id="UP000281549">
    <property type="component" value="Unassembled WGS sequence"/>
</dbReference>
<evidence type="ECO:0000256" key="1">
    <source>
        <dbReference type="PROSITE-ProRule" id="PRU00176"/>
    </source>
</evidence>
<sequence>MSTKTPTRVVFIGNIPFDVTEEQIVDIFSQVGRTNERLMFDRETGRPKGYGFCQYPDAETASSAVRNLANYDIGGRHLRVDFADNDNTVVPNRDNASNLSSNFNVNEKPRDNSVKATDQITNTVASFTPAQLLDILTQMKTLVQTQPDRARAFLNDNPQLVYALFQAMLVTNLIHPSIVQSILQGGNTNSYPTNGGSSNNNERRFSIKKSMFLFENDHKFLDRQLVEAELKNVYSKYSDSLHDRQIMLYTCKICCSRHAKSVSKTGYNSGVVLIRCPKCENLHLIADHLNWFQEGKNLEEILRNKGINDKVSHDHVSEFLDDSAENDAEKISKLKEQ</sequence>
<reference evidence="8" key="2">
    <citation type="journal article" date="2018" name="Nat. Microbiol.">
        <title>Leveraging single-cell genomics to expand the fungal tree of life.</title>
        <authorList>
            <person name="Ahrendt S.R."/>
            <person name="Quandt C.A."/>
            <person name="Ciobanu D."/>
            <person name="Clum A."/>
            <person name="Salamov A."/>
            <person name="Andreopoulos B."/>
            <person name="Cheng J.F."/>
            <person name="Woyke T."/>
            <person name="Pelin A."/>
            <person name="Henrissat B."/>
            <person name="Reynolds N.K."/>
            <person name="Benny G.L."/>
            <person name="Smith M.E."/>
            <person name="James T.Y."/>
            <person name="Grigoriev I.V."/>
        </authorList>
    </citation>
    <scope>NUCLEOTIDE SEQUENCE [LARGE SCALE GENOMIC DNA]</scope>
    <source>
        <strain evidence="8">CSF55</strain>
    </source>
</reference>
<dbReference type="SMART" id="SM00360">
    <property type="entry name" value="RRM"/>
    <property type="match status" value="1"/>
</dbReference>
<dbReference type="AlphaFoldDB" id="A0A075APB7"/>
<keyword evidence="2" id="KW-0479">Metal-binding</keyword>
<dbReference type="PANTHER" id="PTHR45735">
    <property type="entry name" value="CLEAVAGE STIMULATION FACTOR SUBUNIT 2"/>
    <property type="match status" value="1"/>
</dbReference>
<dbReference type="InterPro" id="IPR035979">
    <property type="entry name" value="RBD_domain_sf"/>
</dbReference>
<dbReference type="Pfam" id="PF14327">
    <property type="entry name" value="CSTF2_hinge"/>
    <property type="match status" value="1"/>
</dbReference>
<keyword evidence="2" id="KW-0863">Zinc-finger</keyword>
<keyword evidence="7" id="KW-1185">Reference proteome</keyword>
<evidence type="ECO:0000313" key="8">
    <source>
        <dbReference type="Proteomes" id="UP000281549"/>
    </source>
</evidence>
<dbReference type="Proteomes" id="UP000030755">
    <property type="component" value="Unassembled WGS sequence"/>
</dbReference>
<feature type="domain" description="DNL-type" evidence="4">
    <location>
        <begin position="240"/>
        <end position="336"/>
    </location>
</feature>
<dbReference type="GO" id="GO:0008270">
    <property type="term" value="F:zinc ion binding"/>
    <property type="evidence" value="ECO:0007669"/>
    <property type="project" value="UniProtKB-KW"/>
</dbReference>
<reference evidence="5 7" key="1">
    <citation type="journal article" date="2013" name="Curr. Biol.">
        <title>Shared signatures of parasitism and phylogenomics unite Cryptomycota and microsporidia.</title>
        <authorList>
            <person name="James T.Y."/>
            <person name="Pelin A."/>
            <person name="Bonen L."/>
            <person name="Ahrendt S."/>
            <person name="Sain D."/>
            <person name="Corradi N."/>
            <person name="Stajich J.E."/>
        </authorList>
    </citation>
    <scope>NUCLEOTIDE SEQUENCE [LARGE SCALE GENOMIC DNA]</scope>
    <source>
        <strain evidence="5 7">CSF55</strain>
        <strain evidence="5 7">CSF55</strain>
    </source>
</reference>
<dbReference type="PROSITE" id="PS50102">
    <property type="entry name" value="RRM"/>
    <property type="match status" value="1"/>
</dbReference>
<keyword evidence="1" id="KW-0694">RNA-binding</keyword>
<dbReference type="PROSITE" id="PS51501">
    <property type="entry name" value="ZF_DNL"/>
    <property type="match status" value="1"/>
</dbReference>
<keyword evidence="2" id="KW-0862">Zinc</keyword>
<gene>
    <name evidence="5" type="ORF">O9G_004729</name>
    <name evidence="6" type="ORF">ROZALSC1DRAFT_27467</name>
</gene>
<evidence type="ECO:0000259" key="3">
    <source>
        <dbReference type="PROSITE" id="PS50102"/>
    </source>
</evidence>
<dbReference type="InterPro" id="IPR025742">
    <property type="entry name" value="CSTF2_hinge"/>
</dbReference>
<accession>A0A075APB7</accession>
<evidence type="ECO:0000256" key="2">
    <source>
        <dbReference type="PROSITE-ProRule" id="PRU00834"/>
    </source>
</evidence>
<dbReference type="GO" id="GO:0005847">
    <property type="term" value="C:mRNA cleavage and polyadenylation specificity factor complex"/>
    <property type="evidence" value="ECO:0007669"/>
    <property type="project" value="TreeGrafter"/>
</dbReference>
<dbReference type="Gene3D" id="3.30.70.330">
    <property type="match status" value="1"/>
</dbReference>
<dbReference type="InterPro" id="IPR007853">
    <property type="entry name" value="Znf_DNL-typ"/>
</dbReference>
<dbReference type="InterPro" id="IPR000504">
    <property type="entry name" value="RRM_dom"/>
</dbReference>
<proteinExistence type="predicted"/>
<name>A0A075APB7_ROZAC</name>
<dbReference type="GO" id="GO:0003729">
    <property type="term" value="F:mRNA binding"/>
    <property type="evidence" value="ECO:0007669"/>
    <property type="project" value="TreeGrafter"/>
</dbReference>
<evidence type="ECO:0000259" key="4">
    <source>
        <dbReference type="PROSITE" id="PS51501"/>
    </source>
</evidence>
<dbReference type="HOGENOM" id="CLU_824261_0_0_1"/>
<dbReference type="PANTHER" id="PTHR45735:SF2">
    <property type="entry name" value="CLEAVAGE STIMULATION FACTOR SUBUNIT 2"/>
    <property type="match status" value="1"/>
</dbReference>
<dbReference type="STRING" id="988480.A0A075APB7"/>
<dbReference type="CDD" id="cd12398">
    <property type="entry name" value="RRM_CSTF2_RNA15_like"/>
    <property type="match status" value="1"/>
</dbReference>
<evidence type="ECO:0000313" key="6">
    <source>
        <dbReference type="EMBL" id="RKP21090.1"/>
    </source>
</evidence>